<dbReference type="STRING" id="61395.A0A1Y1W953"/>
<evidence type="ECO:0000256" key="1">
    <source>
        <dbReference type="ARBA" id="ARBA00023002"/>
    </source>
</evidence>
<feature type="domain" description="NADP-dependent oxidoreductase" evidence="5">
    <location>
        <begin position="4"/>
        <end position="253"/>
    </location>
</feature>
<dbReference type="PIRSF" id="PIRSF000097">
    <property type="entry name" value="AKR"/>
    <property type="match status" value="1"/>
</dbReference>
<dbReference type="RefSeq" id="XP_040743697.1">
    <property type="nucleotide sequence ID" value="XM_040890339.1"/>
</dbReference>
<dbReference type="OrthoDB" id="416253at2759"/>
<name>A0A1Y1W953_9FUNG</name>
<dbReference type="PANTHER" id="PTHR11732">
    <property type="entry name" value="ALDO/KETO REDUCTASE"/>
    <property type="match status" value="1"/>
</dbReference>
<dbReference type="PROSITE" id="PS00062">
    <property type="entry name" value="ALDOKETO_REDUCTASE_2"/>
    <property type="match status" value="1"/>
</dbReference>
<sequence length="281" mass="31051">MGGPEEATHAVEEAIKAGYRQFDTAIIYGSEPYVGEGIRRSGVPRSEVFVTTKLWNTHHRAEDVPKALGESLKSLGMEYVDLYLMHWPLSVVSENERSSKGGLIDAKIDYIDTYRAMEKLLDTGKVKAIGVSNFTISHLKRLMTNTGIVPAINQIELHPYLPQPELVEFCKSKGIVPTAYSPLGSTDKLRILEDPVVNAIAKEHGATAAQVLIAWGVGRGYAVIPRSLHTERIINNFTPIELSNDDVGRISAIQQRGRVADPVADWGEQFQWVFNGVEPSK</sequence>
<gene>
    <name evidence="6" type="ORF">DL89DRAFT_292736</name>
</gene>
<reference evidence="6 7" key="1">
    <citation type="submission" date="2016-07" db="EMBL/GenBank/DDBJ databases">
        <title>Pervasive Adenine N6-methylation of Active Genes in Fungi.</title>
        <authorList>
            <consortium name="DOE Joint Genome Institute"/>
            <person name="Mondo S.J."/>
            <person name="Dannebaum R.O."/>
            <person name="Kuo R.C."/>
            <person name="Labutti K."/>
            <person name="Haridas S."/>
            <person name="Kuo A."/>
            <person name="Salamov A."/>
            <person name="Ahrendt S.R."/>
            <person name="Lipzen A."/>
            <person name="Sullivan W."/>
            <person name="Andreopoulos W.B."/>
            <person name="Clum A."/>
            <person name="Lindquist E."/>
            <person name="Daum C."/>
            <person name="Ramamoorthy G.K."/>
            <person name="Gryganskyi A."/>
            <person name="Culley D."/>
            <person name="Magnuson J.K."/>
            <person name="James T.Y."/>
            <person name="O'Malley M.A."/>
            <person name="Stajich J.E."/>
            <person name="Spatafora J.W."/>
            <person name="Visel A."/>
            <person name="Grigoriev I.V."/>
        </authorList>
    </citation>
    <scope>NUCLEOTIDE SEQUENCE [LARGE SCALE GENOMIC DNA]</scope>
    <source>
        <strain evidence="6 7">ATCC 12442</strain>
    </source>
</reference>
<dbReference type="Gene3D" id="3.20.20.100">
    <property type="entry name" value="NADP-dependent oxidoreductase domain"/>
    <property type="match status" value="1"/>
</dbReference>
<dbReference type="EMBL" id="MCFD01000006">
    <property type="protein sequence ID" value="ORX70059.1"/>
    <property type="molecule type" value="Genomic_DNA"/>
</dbReference>
<dbReference type="InterPro" id="IPR023210">
    <property type="entry name" value="NADP_OxRdtase_dom"/>
</dbReference>
<protein>
    <submittedName>
        <fullName evidence="6">Aldo/keto reductase</fullName>
    </submittedName>
</protein>
<dbReference type="Pfam" id="PF00248">
    <property type="entry name" value="Aldo_ket_red"/>
    <property type="match status" value="1"/>
</dbReference>
<dbReference type="PRINTS" id="PR00069">
    <property type="entry name" value="ALDKETRDTASE"/>
</dbReference>
<evidence type="ECO:0000256" key="2">
    <source>
        <dbReference type="PIRSR" id="PIRSR000097-1"/>
    </source>
</evidence>
<evidence type="ECO:0000256" key="3">
    <source>
        <dbReference type="PIRSR" id="PIRSR000097-2"/>
    </source>
</evidence>
<dbReference type="SUPFAM" id="SSF51430">
    <property type="entry name" value="NAD(P)-linked oxidoreductase"/>
    <property type="match status" value="1"/>
</dbReference>
<organism evidence="6 7">
    <name type="scientific">Linderina pennispora</name>
    <dbReference type="NCBI Taxonomy" id="61395"/>
    <lineage>
        <taxon>Eukaryota</taxon>
        <taxon>Fungi</taxon>
        <taxon>Fungi incertae sedis</taxon>
        <taxon>Zoopagomycota</taxon>
        <taxon>Kickxellomycotina</taxon>
        <taxon>Kickxellomycetes</taxon>
        <taxon>Kickxellales</taxon>
        <taxon>Kickxellaceae</taxon>
        <taxon>Linderina</taxon>
    </lineage>
</organism>
<keyword evidence="7" id="KW-1185">Reference proteome</keyword>
<evidence type="ECO:0000313" key="6">
    <source>
        <dbReference type="EMBL" id="ORX70059.1"/>
    </source>
</evidence>
<feature type="active site" description="Proton donor" evidence="2">
    <location>
        <position position="28"/>
    </location>
</feature>
<dbReference type="GeneID" id="63806987"/>
<feature type="site" description="Lowers pKa of active site Tyr" evidence="4">
    <location>
        <position position="53"/>
    </location>
</feature>
<dbReference type="AlphaFoldDB" id="A0A1Y1W953"/>
<dbReference type="InterPro" id="IPR020471">
    <property type="entry name" value="AKR"/>
</dbReference>
<accession>A0A1Y1W953</accession>
<evidence type="ECO:0000256" key="4">
    <source>
        <dbReference type="PIRSR" id="PIRSR000097-3"/>
    </source>
</evidence>
<feature type="binding site" evidence="3">
    <location>
        <position position="86"/>
    </location>
    <ligand>
        <name>substrate</name>
    </ligand>
</feature>
<dbReference type="Proteomes" id="UP000193922">
    <property type="component" value="Unassembled WGS sequence"/>
</dbReference>
<evidence type="ECO:0000259" key="5">
    <source>
        <dbReference type="Pfam" id="PF00248"/>
    </source>
</evidence>
<comment type="caution">
    <text evidence="6">The sequence shown here is derived from an EMBL/GenBank/DDBJ whole genome shotgun (WGS) entry which is preliminary data.</text>
</comment>
<dbReference type="FunFam" id="3.20.20.100:FF:000002">
    <property type="entry name" value="2,5-diketo-D-gluconic acid reductase A"/>
    <property type="match status" value="1"/>
</dbReference>
<proteinExistence type="predicted"/>
<dbReference type="InterPro" id="IPR018170">
    <property type="entry name" value="Aldo/ket_reductase_CS"/>
</dbReference>
<dbReference type="InterPro" id="IPR036812">
    <property type="entry name" value="NAD(P)_OxRdtase_dom_sf"/>
</dbReference>
<evidence type="ECO:0000313" key="7">
    <source>
        <dbReference type="Proteomes" id="UP000193922"/>
    </source>
</evidence>
<dbReference type="GO" id="GO:0016616">
    <property type="term" value="F:oxidoreductase activity, acting on the CH-OH group of donors, NAD or NADP as acceptor"/>
    <property type="evidence" value="ECO:0007669"/>
    <property type="project" value="UniProtKB-ARBA"/>
</dbReference>
<dbReference type="CDD" id="cd19071">
    <property type="entry name" value="AKR_AKR1-5-like"/>
    <property type="match status" value="1"/>
</dbReference>
<keyword evidence="1" id="KW-0560">Oxidoreductase</keyword>